<proteinExistence type="predicted"/>
<gene>
    <name evidence="2" type="ORF">V8G54_030559</name>
</gene>
<keyword evidence="3" id="KW-1185">Reference proteome</keyword>
<dbReference type="Proteomes" id="UP001374535">
    <property type="component" value="Chromosome 9"/>
</dbReference>
<name>A0AAQ3MWN1_VIGMU</name>
<evidence type="ECO:0000256" key="1">
    <source>
        <dbReference type="SAM" id="MobiDB-lite"/>
    </source>
</evidence>
<sequence>MSPLSASLNTQMNFCLLCSNPIAICWICSSVKAVVVPKDICMTELCSCLSSHSMHECLYPIESFFSMAKGLNGPSAQTFLPPSIRSSNSRKGSSITLLVLYIFPSLNSSNSYCAIMKPTNWAAKHPSKTGNSGTRKPSSGGFPILSQKETKVVKADVLWKV</sequence>
<dbReference type="EMBL" id="CP144692">
    <property type="protein sequence ID" value="WVY98408.1"/>
    <property type="molecule type" value="Genomic_DNA"/>
</dbReference>
<protein>
    <submittedName>
        <fullName evidence="2">Uncharacterized protein</fullName>
    </submittedName>
</protein>
<dbReference type="AlphaFoldDB" id="A0AAQ3MWN1"/>
<evidence type="ECO:0000313" key="2">
    <source>
        <dbReference type="EMBL" id="WVY98408.1"/>
    </source>
</evidence>
<organism evidence="2 3">
    <name type="scientific">Vigna mungo</name>
    <name type="common">Black gram</name>
    <name type="synonym">Phaseolus mungo</name>
    <dbReference type="NCBI Taxonomy" id="3915"/>
    <lineage>
        <taxon>Eukaryota</taxon>
        <taxon>Viridiplantae</taxon>
        <taxon>Streptophyta</taxon>
        <taxon>Embryophyta</taxon>
        <taxon>Tracheophyta</taxon>
        <taxon>Spermatophyta</taxon>
        <taxon>Magnoliopsida</taxon>
        <taxon>eudicotyledons</taxon>
        <taxon>Gunneridae</taxon>
        <taxon>Pentapetalae</taxon>
        <taxon>rosids</taxon>
        <taxon>fabids</taxon>
        <taxon>Fabales</taxon>
        <taxon>Fabaceae</taxon>
        <taxon>Papilionoideae</taxon>
        <taxon>50 kb inversion clade</taxon>
        <taxon>NPAAA clade</taxon>
        <taxon>indigoferoid/millettioid clade</taxon>
        <taxon>Phaseoleae</taxon>
        <taxon>Vigna</taxon>
    </lineage>
</organism>
<feature type="compositionally biased region" description="Polar residues" evidence="1">
    <location>
        <begin position="128"/>
        <end position="137"/>
    </location>
</feature>
<reference evidence="2 3" key="1">
    <citation type="journal article" date="2023" name="Life. Sci Alliance">
        <title>Evolutionary insights into 3D genome organization and epigenetic landscape of Vigna mungo.</title>
        <authorList>
            <person name="Junaid A."/>
            <person name="Singh B."/>
            <person name="Bhatia S."/>
        </authorList>
    </citation>
    <scope>NUCLEOTIDE SEQUENCE [LARGE SCALE GENOMIC DNA]</scope>
    <source>
        <strain evidence="2">Urdbean</strain>
    </source>
</reference>
<feature type="region of interest" description="Disordered" evidence="1">
    <location>
        <begin position="123"/>
        <end position="143"/>
    </location>
</feature>
<evidence type="ECO:0000313" key="3">
    <source>
        <dbReference type="Proteomes" id="UP001374535"/>
    </source>
</evidence>
<accession>A0AAQ3MWN1</accession>